<feature type="domain" description="Thiamine pyrophosphate enzyme central" evidence="5">
    <location>
        <begin position="190"/>
        <end position="315"/>
    </location>
</feature>
<dbReference type="EMBL" id="QHHQ01000002">
    <property type="protein sequence ID" value="RAI01941.1"/>
    <property type="molecule type" value="Genomic_DNA"/>
</dbReference>
<accession>A0A8B2NSP7</accession>
<dbReference type="GO" id="GO:0000287">
    <property type="term" value="F:magnesium ion binding"/>
    <property type="evidence" value="ECO:0007669"/>
    <property type="project" value="UniProtKB-UniRule"/>
</dbReference>
<organism evidence="8 9">
    <name type="scientific">Acuticoccus sediminis</name>
    <dbReference type="NCBI Taxonomy" id="2184697"/>
    <lineage>
        <taxon>Bacteria</taxon>
        <taxon>Pseudomonadati</taxon>
        <taxon>Pseudomonadota</taxon>
        <taxon>Alphaproteobacteria</taxon>
        <taxon>Hyphomicrobiales</taxon>
        <taxon>Amorphaceae</taxon>
        <taxon>Acuticoccus</taxon>
    </lineage>
</organism>
<dbReference type="GO" id="GO:0050660">
    <property type="term" value="F:flavin adenine dinucleotide binding"/>
    <property type="evidence" value="ECO:0007669"/>
    <property type="project" value="UniProtKB-UniRule"/>
</dbReference>
<dbReference type="InterPro" id="IPR012001">
    <property type="entry name" value="Thiamin_PyroP_enz_TPP-bd_dom"/>
</dbReference>
<dbReference type="Pfam" id="PF02776">
    <property type="entry name" value="TPP_enzyme_N"/>
    <property type="match status" value="1"/>
</dbReference>
<dbReference type="InterPro" id="IPR044261">
    <property type="entry name" value="Pyruvate_dehydrogenase"/>
</dbReference>
<dbReference type="SUPFAM" id="SSF52467">
    <property type="entry name" value="DHS-like NAD/FAD-binding domain"/>
    <property type="match status" value="1"/>
</dbReference>
<dbReference type="GO" id="GO:0048039">
    <property type="term" value="F:ubiquinone binding"/>
    <property type="evidence" value="ECO:0007669"/>
    <property type="project" value="UniProtKB-UniRule"/>
</dbReference>
<feature type="domain" description="Thiamine pyrophosphate enzyme N-terminal TPP-binding" evidence="7">
    <location>
        <begin position="4"/>
        <end position="115"/>
    </location>
</feature>
<comment type="caution">
    <text evidence="8">The sequence shown here is derived from an EMBL/GenBank/DDBJ whole genome shotgun (WGS) entry which is preliminary data.</text>
</comment>
<dbReference type="GO" id="GO:0005886">
    <property type="term" value="C:plasma membrane"/>
    <property type="evidence" value="ECO:0007669"/>
    <property type="project" value="UniProtKB-SubCell"/>
</dbReference>
<keyword evidence="3" id="KW-0547">Nucleotide-binding</keyword>
<keyword evidence="3 8" id="KW-0830">Ubiquinone</keyword>
<gene>
    <name evidence="3" type="primary">poxB</name>
    <name evidence="8" type="ORF">DLJ53_11160</name>
</gene>
<keyword evidence="3" id="KW-0285">Flavoprotein</keyword>
<dbReference type="GO" id="GO:0030976">
    <property type="term" value="F:thiamine pyrophosphate binding"/>
    <property type="evidence" value="ECO:0007669"/>
    <property type="project" value="UniProtKB-UniRule"/>
</dbReference>
<comment type="domain">
    <text evidence="3">Has 4 domains; the Pyr domain which binds the pyrimidine moiety of the thiamine pyrophosphate cofactor, the FAD-binding domain, the PP-binding domain which binds the pyrophosphate portion of thiamine pyrophosphate and the C-terminal membrane binding region. The C-terminus is held closely against the rest of the protein and covers the active site; during activation it unfolds from the rest of the protein and forms an amphipathic helix upon membrane binding, exposing the active site.</text>
</comment>
<keyword evidence="3" id="KW-0479">Metal-binding</keyword>
<comment type="cofactor">
    <cofactor evidence="3">
        <name>FAD</name>
        <dbReference type="ChEBI" id="CHEBI:57692"/>
    </cofactor>
    <text evidence="3">Binds 1 FAD per subunit.</text>
</comment>
<feature type="binding site" evidence="3">
    <location>
        <begin position="461"/>
        <end position="467"/>
    </location>
    <ligand>
        <name>thiamine diphosphate</name>
        <dbReference type="ChEBI" id="CHEBI:58937"/>
    </ligand>
</feature>
<keyword evidence="2 3" id="KW-0786">Thiamine pyrophosphate</keyword>
<feature type="site" description="Moves into active site upon enzyme activation, plays a role in electron transfer" evidence="3">
    <location>
        <position position="466"/>
    </location>
</feature>
<dbReference type="Gene3D" id="3.40.50.1220">
    <property type="entry name" value="TPP-binding domain"/>
    <property type="match status" value="1"/>
</dbReference>
<sequence>MATTIADLIVDTLASIGVERIWGVTGDSLNAVNDSLRRSGRIRFMHVRHEEAAAFAAGAEAAATGNLAVCAGSCGPGNLHLINGLFDCHRNRTPVLAIASHIPSSEIGLSYFQETHPQDLFRECSDFCEMVTNPKQMPEVLHRAIRTAVGRRGVAVIVLPGDVSVLEVGAGLPPLVLPDVPRMVPTPHAIDQAADLLNKAGRVAILAGAGCHGAHDAVVALADALAAPVVHAFRGKEVMEWENPFDVGMTGLIGFASGYHAMKECDTLLILGSNFPYRNFYPENATIIQVDTDPSSLGNRVPVHLPIQADVAEFAPVLAARIAPGRDRTFLQAARKHYASARKGLDDLARPRGAGEPLHPQYVSKVVNEVAADDAIFTADVGTPVVWAARYLRTNGKRRLLGSFNHGSMANAMPQALGAQAAFPGRQVVSMSGDGGFAMLMGELLTAVQLELPIKIVVLNNGTLGFVEMEMKASGYLPDSVDLKNPDFSALARAVDVFGIRVTDSAALPGALSQAFAHDGPALVDVVSARSELAMPPKIKAEQVRGFSLYAMRAIMSGRGDEIVELATTNVLR</sequence>
<feature type="region of interest" description="Membrane-binding domain" evidence="3">
    <location>
        <begin position="532"/>
        <end position="573"/>
    </location>
</feature>
<evidence type="ECO:0000313" key="9">
    <source>
        <dbReference type="Proteomes" id="UP000249590"/>
    </source>
</evidence>
<feature type="domain" description="Thiamine pyrophosphate enzyme TPP-binding" evidence="6">
    <location>
        <begin position="380"/>
        <end position="526"/>
    </location>
</feature>
<dbReference type="AlphaFoldDB" id="A0A8B2NSP7"/>
<comment type="cofactor">
    <cofactor evidence="3">
        <name>Mg(2+)</name>
        <dbReference type="ChEBI" id="CHEBI:18420"/>
    </cofactor>
    <text evidence="3">Binds 1 Mg(2+) ion per subunit.</text>
</comment>
<dbReference type="SUPFAM" id="SSF52518">
    <property type="entry name" value="Thiamin diphosphate-binding fold (THDP-binding)"/>
    <property type="match status" value="2"/>
</dbReference>
<comment type="subcellular location">
    <subcellularLocation>
        <location evidence="3">Cell membrane</location>
        <topology evidence="3">Peripheral membrane protein</topology>
        <orientation evidence="3">Cytoplasmic side</orientation>
    </subcellularLocation>
</comment>
<evidence type="ECO:0000256" key="3">
    <source>
        <dbReference type="HAMAP-Rule" id="MF_00850"/>
    </source>
</evidence>
<dbReference type="InterPro" id="IPR047212">
    <property type="entry name" value="TPP_POXB-like"/>
</dbReference>
<proteinExistence type="inferred from homology"/>
<feature type="binding site" evidence="3">
    <location>
        <begin position="250"/>
        <end position="253"/>
    </location>
    <ligand>
        <name>FAD</name>
        <dbReference type="ChEBI" id="CHEBI:57692"/>
    </ligand>
</feature>
<dbReference type="RefSeq" id="WP_111345178.1">
    <property type="nucleotide sequence ID" value="NZ_QHHQ01000002.1"/>
</dbReference>
<dbReference type="GO" id="GO:0052737">
    <property type="term" value="F:pyruvate dehydrogenase (quinone) activity"/>
    <property type="evidence" value="ECO:0007669"/>
    <property type="project" value="UniProtKB-UniRule"/>
</dbReference>
<keyword evidence="3" id="KW-0274">FAD</keyword>
<reference evidence="8 9" key="1">
    <citation type="submission" date="2018-05" db="EMBL/GenBank/DDBJ databases">
        <title>Acuticoccus sediminis sp. nov., isolated from deep-sea sediment of Indian Ocean.</title>
        <authorList>
            <person name="Liu X."/>
            <person name="Lai Q."/>
            <person name="Du Y."/>
            <person name="Sun F."/>
            <person name="Zhang X."/>
            <person name="Wang S."/>
            <person name="Shao Z."/>
        </authorList>
    </citation>
    <scope>NUCLEOTIDE SEQUENCE [LARGE SCALE GENOMIC DNA]</scope>
    <source>
        <strain evidence="8 9">PTG4-2</strain>
    </source>
</reference>
<keyword evidence="9" id="KW-1185">Reference proteome</keyword>
<dbReference type="InterPro" id="IPR047211">
    <property type="entry name" value="POXB-like"/>
</dbReference>
<dbReference type="Gene3D" id="3.40.50.970">
    <property type="match status" value="2"/>
</dbReference>
<comment type="similarity">
    <text evidence="1 3 4">Belongs to the TPP enzyme family.</text>
</comment>
<dbReference type="InterPro" id="IPR000399">
    <property type="entry name" value="TPP-bd_CS"/>
</dbReference>
<feature type="binding site" evidence="3">
    <location>
        <position position="434"/>
    </location>
    <ligand>
        <name>Mg(2+)</name>
        <dbReference type="ChEBI" id="CHEBI:18420"/>
    </ligand>
</feature>
<feature type="binding site" evidence="3">
    <location>
        <position position="461"/>
    </location>
    <ligand>
        <name>Mg(2+)</name>
        <dbReference type="ChEBI" id="CHEBI:18420"/>
    </ligand>
</feature>
<dbReference type="InterPro" id="IPR029061">
    <property type="entry name" value="THDP-binding"/>
</dbReference>
<feature type="binding site" evidence="3">
    <location>
        <begin position="407"/>
        <end position="409"/>
    </location>
    <ligand>
        <name>thiamine diphosphate</name>
        <dbReference type="ChEBI" id="CHEBI:58937"/>
    </ligand>
</feature>
<dbReference type="CDD" id="cd07039">
    <property type="entry name" value="TPP_PYR_POX"/>
    <property type="match status" value="1"/>
</dbReference>
<dbReference type="GO" id="GO:0008289">
    <property type="term" value="F:lipid binding"/>
    <property type="evidence" value="ECO:0007669"/>
    <property type="project" value="UniProtKB-UniRule"/>
</dbReference>
<evidence type="ECO:0000259" key="5">
    <source>
        <dbReference type="Pfam" id="PF00205"/>
    </source>
</evidence>
<comment type="cofactor">
    <cofactor evidence="3">
        <name>thiamine diphosphate</name>
        <dbReference type="ChEBI" id="CHEBI:58937"/>
    </cofactor>
    <text evidence="3">Binds 1 thiamine pyrophosphate per subunit.</text>
</comment>
<evidence type="ECO:0000256" key="4">
    <source>
        <dbReference type="RuleBase" id="RU362132"/>
    </source>
</evidence>
<dbReference type="GO" id="GO:0042867">
    <property type="term" value="P:pyruvate catabolic process"/>
    <property type="evidence" value="ECO:0007669"/>
    <property type="project" value="UniProtKB-UniRule"/>
</dbReference>
<dbReference type="EC" id="1.2.5.1" evidence="3"/>
<comment type="activity regulation">
    <text evidence="3">The C-terminus inhibits activity; it has to move for the enzyme to be active. Activated by lipid-binding, which occurs via the C-terminus.</text>
</comment>
<keyword evidence="3 8" id="KW-0670">Pyruvate</keyword>
<dbReference type="Pfam" id="PF00205">
    <property type="entry name" value="TPP_enzyme_M"/>
    <property type="match status" value="1"/>
</dbReference>
<keyword evidence="3" id="KW-0460">Magnesium</keyword>
<evidence type="ECO:0000313" key="8">
    <source>
        <dbReference type="EMBL" id="RAI01941.1"/>
    </source>
</evidence>
<dbReference type="HAMAP" id="MF_00850">
    <property type="entry name" value="POX"/>
    <property type="match status" value="1"/>
</dbReference>
<feature type="binding site" evidence="3">
    <location>
        <position position="50"/>
    </location>
    <ligand>
        <name>thiamine diphosphate</name>
        <dbReference type="ChEBI" id="CHEBI:58937"/>
    </ligand>
</feature>
<dbReference type="PROSITE" id="PS00187">
    <property type="entry name" value="TPP_ENZYMES"/>
    <property type="match status" value="1"/>
</dbReference>
<comment type="catalytic activity">
    <reaction evidence="3">
        <text>a ubiquinone + pyruvate + H2O = a ubiquinol + acetate + CO2</text>
        <dbReference type="Rhea" id="RHEA:27405"/>
        <dbReference type="Rhea" id="RHEA-COMP:9565"/>
        <dbReference type="Rhea" id="RHEA-COMP:9566"/>
        <dbReference type="ChEBI" id="CHEBI:15361"/>
        <dbReference type="ChEBI" id="CHEBI:15377"/>
        <dbReference type="ChEBI" id="CHEBI:16389"/>
        <dbReference type="ChEBI" id="CHEBI:16526"/>
        <dbReference type="ChEBI" id="CHEBI:17976"/>
        <dbReference type="ChEBI" id="CHEBI:30089"/>
        <dbReference type="EC" id="1.2.5.1"/>
    </reaction>
</comment>
<comment type="function">
    <text evidence="3">A peripheral cell membrane enzyme that catalyzes the oxidative decarboxylation of pyruvate to form acetate and CO(2). It channels electrons from the cytoplasm to the respiratory chain at the cell membrane via ubiquinone.</text>
</comment>
<dbReference type="Proteomes" id="UP000249590">
    <property type="component" value="Unassembled WGS sequence"/>
</dbReference>
<comment type="caution">
    <text evidence="3">Lacks conserved residue(s) required for the propagation of feature annotation.</text>
</comment>
<dbReference type="PANTHER" id="PTHR42981:SF2">
    <property type="entry name" value="PYRUVATE DEHYDROGENASE [UBIQUINONE]"/>
    <property type="match status" value="1"/>
</dbReference>
<evidence type="ECO:0000259" key="7">
    <source>
        <dbReference type="Pfam" id="PF02776"/>
    </source>
</evidence>
<dbReference type="InterPro" id="IPR011766">
    <property type="entry name" value="TPP_enzyme_TPP-bd"/>
</dbReference>
<keyword evidence="3" id="KW-0560">Oxidoreductase</keyword>
<dbReference type="Pfam" id="PF02775">
    <property type="entry name" value="TPP_enzyme_C"/>
    <property type="match status" value="1"/>
</dbReference>
<evidence type="ECO:0000256" key="2">
    <source>
        <dbReference type="ARBA" id="ARBA00023052"/>
    </source>
</evidence>
<feature type="binding site" evidence="3">
    <location>
        <position position="291"/>
    </location>
    <ligand>
        <name>FAD</name>
        <dbReference type="ChEBI" id="CHEBI:57692"/>
    </ligand>
</feature>
<feature type="region of interest" description="FAD-binding domain" evidence="3">
    <location>
        <begin position="182"/>
        <end position="333"/>
    </location>
</feature>
<dbReference type="NCBIfam" id="NF006591">
    <property type="entry name" value="PRK09124.1"/>
    <property type="match status" value="1"/>
</dbReference>
<dbReference type="OrthoDB" id="4494979at2"/>
<dbReference type="CDD" id="cd02014">
    <property type="entry name" value="TPP_POX"/>
    <property type="match status" value="1"/>
</dbReference>
<name>A0A8B2NSP7_9HYPH</name>
<protein>
    <recommendedName>
        <fullName evidence="3">Pyruvate dehydrogenase [ubiquinone]</fullName>
        <ecNumber evidence="3">1.2.5.1</ecNumber>
    </recommendedName>
    <alternativeName>
        <fullName evidence="3">Pyruvate oxidase</fullName>
        <shortName evidence="3">POX</shortName>
    </alternativeName>
    <alternativeName>
        <fullName evidence="3">Pyruvate:ubiquinone-8 oxidoreductase</fullName>
    </alternativeName>
</protein>
<dbReference type="PANTHER" id="PTHR42981">
    <property type="entry name" value="PYRUVATE DEHYDROGENASE [UBIQUINONE]"/>
    <property type="match status" value="1"/>
</dbReference>
<evidence type="ECO:0000259" key="6">
    <source>
        <dbReference type="Pfam" id="PF02775"/>
    </source>
</evidence>
<dbReference type="InterPro" id="IPR012000">
    <property type="entry name" value="Thiamin_PyroP_enz_cen_dom"/>
</dbReference>
<keyword evidence="3" id="KW-0472">Membrane</keyword>
<dbReference type="InterPro" id="IPR047210">
    <property type="entry name" value="TPP_PYR_POXB-like"/>
</dbReference>
<feature type="binding site" evidence="3">
    <location>
        <begin position="434"/>
        <end position="436"/>
    </location>
    <ligand>
        <name>thiamine diphosphate</name>
        <dbReference type="ChEBI" id="CHEBI:58937"/>
    </ligand>
</feature>
<keyword evidence="3" id="KW-1003">Cell membrane</keyword>
<keyword evidence="3" id="KW-0446">Lipid-binding</keyword>
<feature type="binding site" evidence="3">
    <location>
        <begin position="273"/>
        <end position="277"/>
    </location>
    <ligand>
        <name>FAD</name>
        <dbReference type="ChEBI" id="CHEBI:57692"/>
    </ligand>
</feature>
<evidence type="ECO:0000256" key="1">
    <source>
        <dbReference type="ARBA" id="ARBA00007812"/>
    </source>
</evidence>
<comment type="subunit">
    <text evidence="3">Homotetramer.</text>
</comment>
<dbReference type="InterPro" id="IPR029035">
    <property type="entry name" value="DHS-like_NAD/FAD-binding_dom"/>
</dbReference>